<dbReference type="AlphaFoldDB" id="A0A3R7M2S9"/>
<feature type="chain" id="PRO_5018719626" description="VWFA domain-containing protein" evidence="1">
    <location>
        <begin position="22"/>
        <end position="505"/>
    </location>
</feature>
<protein>
    <recommendedName>
        <fullName evidence="2">VWFA domain-containing protein</fullName>
    </recommendedName>
</protein>
<dbReference type="SUPFAM" id="SSF53300">
    <property type="entry name" value="vWA-like"/>
    <property type="match status" value="1"/>
</dbReference>
<dbReference type="Proteomes" id="UP000283509">
    <property type="component" value="Unassembled WGS sequence"/>
</dbReference>
<dbReference type="PANTHER" id="PTHR10579">
    <property type="entry name" value="CALCIUM-ACTIVATED CHLORIDE CHANNEL REGULATOR"/>
    <property type="match status" value="1"/>
</dbReference>
<evidence type="ECO:0000259" key="2">
    <source>
        <dbReference type="PROSITE" id="PS50234"/>
    </source>
</evidence>
<dbReference type="GO" id="GO:0032991">
    <property type="term" value="C:protein-containing complex"/>
    <property type="evidence" value="ECO:0007669"/>
    <property type="project" value="UniProtKB-ARBA"/>
</dbReference>
<dbReference type="PANTHER" id="PTHR10579:SF177">
    <property type="entry name" value="CALCIUM-ACTIVATED CHLORIDE CHANNEL REGULATOR 4-LIKE PROTEIN"/>
    <property type="match status" value="1"/>
</dbReference>
<dbReference type="CDD" id="cd00198">
    <property type="entry name" value="vWFA"/>
    <property type="match status" value="1"/>
</dbReference>
<keyword evidence="4" id="KW-1185">Reference proteome</keyword>
<dbReference type="STRING" id="6689.A0A3R7M2S9"/>
<dbReference type="Pfam" id="PF08434">
    <property type="entry name" value="CLCA"/>
    <property type="match status" value="1"/>
</dbReference>
<dbReference type="InterPro" id="IPR002035">
    <property type="entry name" value="VWF_A"/>
</dbReference>
<evidence type="ECO:0000256" key="1">
    <source>
        <dbReference type="SAM" id="SignalP"/>
    </source>
</evidence>
<dbReference type="EMBL" id="QCYY01002447">
    <property type="protein sequence ID" value="ROT70249.1"/>
    <property type="molecule type" value="Genomic_DNA"/>
</dbReference>
<reference evidence="3 4" key="2">
    <citation type="submission" date="2019-01" db="EMBL/GenBank/DDBJ databases">
        <title>The decoding of complex shrimp genome reveals the adaptation for benthos swimmer, frequently molting mechanism and breeding impact on genome.</title>
        <authorList>
            <person name="Sun Y."/>
            <person name="Gao Y."/>
            <person name="Yu Y."/>
        </authorList>
    </citation>
    <scope>NUCLEOTIDE SEQUENCE [LARGE SCALE GENOMIC DNA]</scope>
    <source>
        <tissue evidence="3">Muscle</tissue>
    </source>
</reference>
<name>A0A3R7M2S9_PENVA</name>
<dbReference type="OrthoDB" id="687730at2759"/>
<reference evidence="3 4" key="1">
    <citation type="submission" date="2018-04" db="EMBL/GenBank/DDBJ databases">
        <authorList>
            <person name="Zhang X."/>
            <person name="Yuan J."/>
            <person name="Li F."/>
            <person name="Xiang J."/>
        </authorList>
    </citation>
    <scope>NUCLEOTIDE SEQUENCE [LARGE SCALE GENOMIC DNA]</scope>
    <source>
        <tissue evidence="3">Muscle</tissue>
    </source>
</reference>
<dbReference type="Gene3D" id="3.40.50.410">
    <property type="entry name" value="von Willebrand factor, type A domain"/>
    <property type="match status" value="1"/>
</dbReference>
<dbReference type="Pfam" id="PF00092">
    <property type="entry name" value="VWA"/>
    <property type="match status" value="1"/>
</dbReference>
<evidence type="ECO:0000313" key="4">
    <source>
        <dbReference type="Proteomes" id="UP000283509"/>
    </source>
</evidence>
<dbReference type="InterPro" id="IPR051266">
    <property type="entry name" value="CLCR"/>
</dbReference>
<dbReference type="SMART" id="SM00327">
    <property type="entry name" value="VWA"/>
    <property type="match status" value="1"/>
</dbReference>
<gene>
    <name evidence="3" type="ORF">C7M84_011458</name>
</gene>
<dbReference type="InterPro" id="IPR036465">
    <property type="entry name" value="vWFA_dom_sf"/>
</dbReference>
<dbReference type="PROSITE" id="PS50234">
    <property type="entry name" value="VWFA"/>
    <property type="match status" value="1"/>
</dbReference>
<feature type="signal peptide" evidence="1">
    <location>
        <begin position="1"/>
        <end position="21"/>
    </location>
</feature>
<feature type="domain" description="VWFA" evidence="2">
    <location>
        <begin position="301"/>
        <end position="483"/>
    </location>
</feature>
<evidence type="ECO:0000313" key="3">
    <source>
        <dbReference type="EMBL" id="ROT70249.1"/>
    </source>
</evidence>
<keyword evidence="1" id="KW-0732">Signal</keyword>
<comment type="caution">
    <text evidence="3">The sequence shown here is derived from an EMBL/GenBank/DDBJ whole genome shotgun (WGS) entry which is preliminary data.</text>
</comment>
<accession>A0A3R7M2S9</accession>
<proteinExistence type="predicted"/>
<organism evidence="3 4">
    <name type="scientific">Penaeus vannamei</name>
    <name type="common">Whiteleg shrimp</name>
    <name type="synonym">Litopenaeus vannamei</name>
    <dbReference type="NCBI Taxonomy" id="6689"/>
    <lineage>
        <taxon>Eukaryota</taxon>
        <taxon>Metazoa</taxon>
        <taxon>Ecdysozoa</taxon>
        <taxon>Arthropoda</taxon>
        <taxon>Crustacea</taxon>
        <taxon>Multicrustacea</taxon>
        <taxon>Malacostraca</taxon>
        <taxon>Eumalacostraca</taxon>
        <taxon>Eucarida</taxon>
        <taxon>Decapoda</taxon>
        <taxon>Dendrobranchiata</taxon>
        <taxon>Penaeoidea</taxon>
        <taxon>Penaeidae</taxon>
        <taxon>Penaeus</taxon>
    </lineage>
</organism>
<dbReference type="InterPro" id="IPR013642">
    <property type="entry name" value="CLCA_N"/>
</dbReference>
<sequence length="505" mass="55452">MRNLVAAITVALATLSALASASNLINNGYEDLVVAISPSVDESNAEAIIASIKKTIRETSTVLFTATRKRAYFRDVKILLPKTWTNTPYDEAALNENFEDSEIRVDARNVVYGDQPYTDQPGGCGVPGRYIHLTPEYLTDDSAAAWWGPRNKTLVHEWAKLRWGVFDEIGYPHDPTFPLFYWNTQITADGIEDVVIPNYCANENLVEVDIVSRGGCSFKSGFPDENCRFLPSEDQDATSSLMAYYYLNSIVEFCDSASDEKFSHNDLAPNRHNLMCDSRSEPAHQRPTPTTVTVLRQEEAKFCLVLDYSRSMDTSQRIEKLQRTAQRWILHEVAQGSFVGIVKFWWVALLGGVAGYGDGQNDLQHHRNHGPSLRQDLANLIDRNLGASTSIGAGLSLAVNQVLVGQKNPVIVLVTDGAENKKPYISDVRDRVISSGARVVTIAFGEAADPNLESLAEATGGKSFTVVDADDGGMLDDAFLGSLTYQPGEKLTDTKVQCEGGIGVV</sequence>